<evidence type="ECO:0000313" key="4">
    <source>
        <dbReference type="Proteomes" id="UP000695000"/>
    </source>
</evidence>
<dbReference type="Pfam" id="PF22945">
    <property type="entry name" value="LEM-3_GIY-YIG"/>
    <property type="match status" value="1"/>
</dbReference>
<dbReference type="PROSITE" id="PS50954">
    <property type="entry name" value="LEM"/>
    <property type="match status" value="1"/>
</dbReference>
<dbReference type="SMART" id="SM00248">
    <property type="entry name" value="ANK"/>
    <property type="match status" value="3"/>
</dbReference>
<dbReference type="RefSeq" id="XP_017775228.1">
    <property type="nucleotide sequence ID" value="XM_017919739.1"/>
</dbReference>
<protein>
    <submittedName>
        <fullName evidence="5 6">Ankyrin repeat and LEM domain-containing protein 1</fullName>
    </submittedName>
</protein>
<dbReference type="InterPro" id="IPR034998">
    <property type="entry name" value="ANKLE1"/>
</dbReference>
<reference evidence="5 6" key="1">
    <citation type="submission" date="2025-05" db="UniProtKB">
        <authorList>
            <consortium name="RefSeq"/>
        </authorList>
    </citation>
    <scope>IDENTIFICATION</scope>
    <source>
        <tissue evidence="5 6">Whole Larva</tissue>
    </source>
</reference>
<dbReference type="Gene3D" id="1.25.40.20">
    <property type="entry name" value="Ankyrin repeat-containing domain"/>
    <property type="match status" value="1"/>
</dbReference>
<dbReference type="PROSITE" id="PS50088">
    <property type="entry name" value="ANK_REPEAT"/>
    <property type="match status" value="2"/>
</dbReference>
<feature type="repeat" description="ANK" evidence="1">
    <location>
        <begin position="85"/>
        <end position="117"/>
    </location>
</feature>
<dbReference type="Proteomes" id="UP000695000">
    <property type="component" value="Unplaced"/>
</dbReference>
<dbReference type="PROSITE" id="PS50297">
    <property type="entry name" value="ANK_REP_REGION"/>
    <property type="match status" value="1"/>
</dbReference>
<dbReference type="CDD" id="cd10454">
    <property type="entry name" value="GIY-YIG_COG3680_Meta"/>
    <property type="match status" value="1"/>
</dbReference>
<dbReference type="Pfam" id="PF03020">
    <property type="entry name" value="LEM"/>
    <property type="match status" value="1"/>
</dbReference>
<keyword evidence="1" id="KW-0040">ANK repeat</keyword>
<keyword evidence="4" id="KW-1185">Reference proteome</keyword>
<name>A0ABM1MKX8_NICVS</name>
<dbReference type="SUPFAM" id="SSF63451">
    <property type="entry name" value="LEM domain"/>
    <property type="match status" value="1"/>
</dbReference>
<dbReference type="Pfam" id="PF12796">
    <property type="entry name" value="Ank_2"/>
    <property type="match status" value="1"/>
</dbReference>
<gene>
    <name evidence="5 6" type="primary">LOC108561679</name>
</gene>
<dbReference type="PROSITE" id="PS50164">
    <property type="entry name" value="GIY_YIG"/>
    <property type="match status" value="1"/>
</dbReference>
<dbReference type="InterPro" id="IPR002110">
    <property type="entry name" value="Ankyrin_rpt"/>
</dbReference>
<feature type="domain" description="LEM" evidence="3">
    <location>
        <begin position="394"/>
        <end position="438"/>
    </location>
</feature>
<dbReference type="InterPro" id="IPR003887">
    <property type="entry name" value="LEM_dom"/>
</dbReference>
<accession>A0ABM1MKX8</accession>
<dbReference type="SMART" id="SM00540">
    <property type="entry name" value="LEM"/>
    <property type="match status" value="1"/>
</dbReference>
<dbReference type="RefSeq" id="XP_017775234.1">
    <property type="nucleotide sequence ID" value="XM_017919745.1"/>
</dbReference>
<evidence type="ECO:0000313" key="6">
    <source>
        <dbReference type="RefSeq" id="XP_017775234.1"/>
    </source>
</evidence>
<dbReference type="Gene3D" id="1.10.720.40">
    <property type="match status" value="1"/>
</dbReference>
<feature type="domain" description="GIY-YIG" evidence="2">
    <location>
        <begin position="498"/>
        <end position="612"/>
    </location>
</feature>
<feature type="repeat" description="ANK" evidence="1">
    <location>
        <begin position="48"/>
        <end position="84"/>
    </location>
</feature>
<evidence type="ECO:0000256" key="1">
    <source>
        <dbReference type="PROSITE-ProRule" id="PRU00023"/>
    </source>
</evidence>
<evidence type="ECO:0000259" key="2">
    <source>
        <dbReference type="PROSITE" id="PS50164"/>
    </source>
</evidence>
<dbReference type="InterPro" id="IPR036770">
    <property type="entry name" value="Ankyrin_rpt-contain_sf"/>
</dbReference>
<dbReference type="SUPFAM" id="SSF48403">
    <property type="entry name" value="Ankyrin repeat"/>
    <property type="match status" value="1"/>
</dbReference>
<dbReference type="GeneID" id="108561679"/>
<organism evidence="4 5">
    <name type="scientific">Nicrophorus vespilloides</name>
    <name type="common">Boreal carrion beetle</name>
    <dbReference type="NCBI Taxonomy" id="110193"/>
    <lineage>
        <taxon>Eukaryota</taxon>
        <taxon>Metazoa</taxon>
        <taxon>Ecdysozoa</taxon>
        <taxon>Arthropoda</taxon>
        <taxon>Hexapoda</taxon>
        <taxon>Insecta</taxon>
        <taxon>Pterygota</taxon>
        <taxon>Neoptera</taxon>
        <taxon>Endopterygota</taxon>
        <taxon>Coleoptera</taxon>
        <taxon>Polyphaga</taxon>
        <taxon>Staphyliniformia</taxon>
        <taxon>Silphidae</taxon>
        <taxon>Nicrophorinae</taxon>
        <taxon>Nicrophorus</taxon>
    </lineage>
</organism>
<evidence type="ECO:0000313" key="5">
    <source>
        <dbReference type="RefSeq" id="XP_017775228.1"/>
    </source>
</evidence>
<dbReference type="InterPro" id="IPR011015">
    <property type="entry name" value="LEM/LEM-like_dom_sf"/>
</dbReference>
<proteinExistence type="predicted"/>
<sequence length="658" mass="74510">MSIYRGRSTTEFYLASLLYDSIEDQDFRAVKSLLSDKGADANIILPKPGISPFHLAIGSENSDFAQKVTTIVLEHGGDPNVRSDEGLTPLHIAAAWGRSNIVELLLLCGADPNIEDNCYQTPIDYAAAEDHCAVIKIIKDNISCDVRSFLSGSNANVQLDYALDKIVVNNGQVVGEYELANIVEAETIDLEVLPRTNPNDYVRNWCDTLDAQLESSGLEDLSPKSVTSSVNGSYRYKNVTMYRPKARPWDVPFNSHQSNDFCKFSEKSRESGIVTLNDSALEDDEIKLSPRKISKTKSKDTSSDYCTCTEGSDDVMNQNVYEMSSSSSSQKSTDHINNHIANFENSFISVSEVYRYSDRDEGIVLFEKRILPPANSYETENVTISSRSSVLSSLPKSFDYDTDTLHKELTCIGFEPGPITKSTKRVYLRKLYNLQRNPLDNIKTNSKDEKVYSWELQKTLNTAEWNLELLKYKSLEEIVSKEFSNPDVSRRWREGVKKSSFTYLLLDPRVTKNLPCRTDLSAEEKWKIFITSIFYVGKGKRSRPYQHLYDAVESYSKTTDKQSEKIQHILDIWNEGYGVVCLHVFQNVIPVEAYTREAAMINAIKLTNLKNAKSGQFYGMAATWNEKQKRMLGVYLLYKAMKILLNEGERQLSPSDID</sequence>
<dbReference type="PANTHER" id="PTHR46427">
    <property type="entry name" value="ANKYRIN REPEAT AND LEM DOMAIN-CONTAINING PROTEIN 1"/>
    <property type="match status" value="1"/>
</dbReference>
<evidence type="ECO:0000259" key="3">
    <source>
        <dbReference type="PROSITE" id="PS50954"/>
    </source>
</evidence>
<dbReference type="PANTHER" id="PTHR46427:SF1">
    <property type="entry name" value="ANKYRIN REPEAT AND LEM DOMAIN-CONTAINING PROTEIN 1"/>
    <property type="match status" value="1"/>
</dbReference>
<dbReference type="InterPro" id="IPR000305">
    <property type="entry name" value="GIY-YIG_endonuc"/>
</dbReference>